<gene>
    <name evidence="9" type="primary">argR</name>
    <name evidence="12" type="ORF">AZI86_13410</name>
</gene>
<keyword evidence="6 9" id="KW-0805">Transcription regulation</keyword>
<evidence type="ECO:0000256" key="5">
    <source>
        <dbReference type="ARBA" id="ARBA00022490"/>
    </source>
</evidence>
<dbReference type="EMBL" id="LUKE01000003">
    <property type="protein sequence ID" value="KYG63814.1"/>
    <property type="molecule type" value="Genomic_DNA"/>
</dbReference>
<dbReference type="InterPro" id="IPR036388">
    <property type="entry name" value="WH-like_DNA-bd_sf"/>
</dbReference>
<sequence>MDTKIELKNDSQARLEVLQQLLREGTASTQDELCKALRQKKFHVTQSTISRDLRRIGAMKTLNSDGETVYTLSGRASTLPAPVSHSLGHLLLDIQANDSMIVLHTSPGSASLVARHIDSMREHLGTLGTIAGDDTIFIAPASTRQIPSVIKKIKEELY</sequence>
<evidence type="ECO:0000313" key="12">
    <source>
        <dbReference type="EMBL" id="KYG63814.1"/>
    </source>
</evidence>
<dbReference type="InterPro" id="IPR001669">
    <property type="entry name" value="Arg_repress"/>
</dbReference>
<dbReference type="Proteomes" id="UP000075320">
    <property type="component" value="Unassembled WGS sequence"/>
</dbReference>
<evidence type="ECO:0000256" key="3">
    <source>
        <dbReference type="ARBA" id="ARBA00008316"/>
    </source>
</evidence>
<evidence type="ECO:0000313" key="13">
    <source>
        <dbReference type="Proteomes" id="UP000075320"/>
    </source>
</evidence>
<keyword evidence="9" id="KW-0678">Repressor</keyword>
<evidence type="ECO:0000256" key="8">
    <source>
        <dbReference type="ARBA" id="ARBA00023163"/>
    </source>
</evidence>
<dbReference type="GO" id="GO:1900079">
    <property type="term" value="P:regulation of arginine biosynthetic process"/>
    <property type="evidence" value="ECO:0007669"/>
    <property type="project" value="UniProtKB-UniRule"/>
</dbReference>
<comment type="similarity">
    <text evidence="3 9">Belongs to the ArgR family.</text>
</comment>
<dbReference type="PANTHER" id="PTHR34471">
    <property type="entry name" value="ARGININE REPRESSOR"/>
    <property type="match status" value="1"/>
</dbReference>
<dbReference type="SUPFAM" id="SSF46785">
    <property type="entry name" value="Winged helix' DNA-binding domain"/>
    <property type="match status" value="1"/>
</dbReference>
<keyword evidence="7 9" id="KW-0238">DNA-binding</keyword>
<comment type="caution">
    <text evidence="12">The sequence shown here is derived from an EMBL/GenBank/DDBJ whole genome shotgun (WGS) entry which is preliminary data.</text>
</comment>
<comment type="pathway">
    <text evidence="2 9">Amino-acid biosynthesis; L-arginine biosynthesis [regulation].</text>
</comment>
<dbReference type="GO" id="GO:0005737">
    <property type="term" value="C:cytoplasm"/>
    <property type="evidence" value="ECO:0007669"/>
    <property type="project" value="UniProtKB-SubCell"/>
</dbReference>
<feature type="domain" description="Arginine repressor DNA-binding" evidence="10">
    <location>
        <begin position="12"/>
        <end position="73"/>
    </location>
</feature>
<evidence type="ECO:0000259" key="10">
    <source>
        <dbReference type="Pfam" id="PF01316"/>
    </source>
</evidence>
<dbReference type="NCBIfam" id="TIGR01529">
    <property type="entry name" value="argR_whole"/>
    <property type="match status" value="1"/>
</dbReference>
<dbReference type="SUPFAM" id="SSF55252">
    <property type="entry name" value="C-terminal domain of arginine repressor"/>
    <property type="match status" value="1"/>
</dbReference>
<dbReference type="AlphaFoldDB" id="A0A150WJF6"/>
<proteinExistence type="inferred from homology"/>
<dbReference type="GO" id="GO:0034618">
    <property type="term" value="F:arginine binding"/>
    <property type="evidence" value="ECO:0007669"/>
    <property type="project" value="InterPro"/>
</dbReference>
<evidence type="ECO:0000256" key="6">
    <source>
        <dbReference type="ARBA" id="ARBA00023015"/>
    </source>
</evidence>
<name>A0A150WJF6_BDEBC</name>
<evidence type="ECO:0000256" key="1">
    <source>
        <dbReference type="ARBA" id="ARBA00004496"/>
    </source>
</evidence>
<keyword evidence="8 9" id="KW-0804">Transcription</keyword>
<dbReference type="HAMAP" id="MF_00173">
    <property type="entry name" value="Arg_repressor"/>
    <property type="match status" value="1"/>
</dbReference>
<dbReference type="OrthoDB" id="7060358at2"/>
<comment type="function">
    <text evidence="9">Regulates arginine biosynthesis genes.</text>
</comment>
<dbReference type="GO" id="GO:0006526">
    <property type="term" value="P:L-arginine biosynthetic process"/>
    <property type="evidence" value="ECO:0007669"/>
    <property type="project" value="UniProtKB-UniPathway"/>
</dbReference>
<dbReference type="Gene3D" id="1.10.10.10">
    <property type="entry name" value="Winged helix-like DNA-binding domain superfamily/Winged helix DNA-binding domain"/>
    <property type="match status" value="1"/>
</dbReference>
<dbReference type="GO" id="GO:0003700">
    <property type="term" value="F:DNA-binding transcription factor activity"/>
    <property type="evidence" value="ECO:0007669"/>
    <property type="project" value="UniProtKB-UniRule"/>
</dbReference>
<accession>A0A150WJF6</accession>
<dbReference type="GO" id="GO:0003677">
    <property type="term" value="F:DNA binding"/>
    <property type="evidence" value="ECO:0007669"/>
    <property type="project" value="UniProtKB-KW"/>
</dbReference>
<dbReference type="PRINTS" id="PR01467">
    <property type="entry name" value="ARGREPRESSOR"/>
</dbReference>
<evidence type="ECO:0000256" key="7">
    <source>
        <dbReference type="ARBA" id="ARBA00023125"/>
    </source>
</evidence>
<dbReference type="Pfam" id="PF01316">
    <property type="entry name" value="Arg_repressor"/>
    <property type="match status" value="1"/>
</dbReference>
<evidence type="ECO:0000256" key="4">
    <source>
        <dbReference type="ARBA" id="ARBA00021148"/>
    </source>
</evidence>
<dbReference type="InterPro" id="IPR036251">
    <property type="entry name" value="Arg_repress_C_sf"/>
</dbReference>
<dbReference type="InterPro" id="IPR020900">
    <property type="entry name" value="Arg_repress_DNA-bd"/>
</dbReference>
<evidence type="ECO:0000259" key="11">
    <source>
        <dbReference type="Pfam" id="PF02863"/>
    </source>
</evidence>
<dbReference type="RefSeq" id="WP_061835708.1">
    <property type="nucleotide sequence ID" value="NZ_LUKE01000003.1"/>
</dbReference>
<dbReference type="PANTHER" id="PTHR34471:SF1">
    <property type="entry name" value="ARGININE REPRESSOR"/>
    <property type="match status" value="1"/>
</dbReference>
<dbReference type="Pfam" id="PF02863">
    <property type="entry name" value="Arg_repressor_C"/>
    <property type="match status" value="1"/>
</dbReference>
<organism evidence="12 13">
    <name type="scientific">Bdellovibrio bacteriovorus</name>
    <dbReference type="NCBI Taxonomy" id="959"/>
    <lineage>
        <taxon>Bacteria</taxon>
        <taxon>Pseudomonadati</taxon>
        <taxon>Bdellovibrionota</taxon>
        <taxon>Bdellovibrionia</taxon>
        <taxon>Bdellovibrionales</taxon>
        <taxon>Pseudobdellovibrionaceae</taxon>
        <taxon>Bdellovibrio</taxon>
    </lineage>
</organism>
<evidence type="ECO:0000256" key="9">
    <source>
        <dbReference type="HAMAP-Rule" id="MF_00173"/>
    </source>
</evidence>
<keyword evidence="9" id="KW-0055">Arginine biosynthesis</keyword>
<dbReference type="InterPro" id="IPR036390">
    <property type="entry name" value="WH_DNA-bd_sf"/>
</dbReference>
<comment type="subcellular location">
    <subcellularLocation>
        <location evidence="1 9">Cytoplasm</location>
    </subcellularLocation>
</comment>
<dbReference type="Gene3D" id="3.30.1360.40">
    <property type="match status" value="1"/>
</dbReference>
<dbReference type="UniPathway" id="UPA00068"/>
<dbReference type="InterPro" id="IPR020899">
    <property type="entry name" value="Arg_repress_C"/>
</dbReference>
<feature type="domain" description="Arginine repressor C-terminal" evidence="11">
    <location>
        <begin position="89"/>
        <end position="154"/>
    </location>
</feature>
<keyword evidence="13" id="KW-1185">Reference proteome</keyword>
<keyword evidence="9" id="KW-0028">Amino-acid biosynthesis</keyword>
<protein>
    <recommendedName>
        <fullName evidence="4 9">Arginine repressor</fullName>
    </recommendedName>
</protein>
<keyword evidence="5 9" id="KW-0963">Cytoplasm</keyword>
<dbReference type="GO" id="GO:0051259">
    <property type="term" value="P:protein complex oligomerization"/>
    <property type="evidence" value="ECO:0007669"/>
    <property type="project" value="InterPro"/>
</dbReference>
<reference evidence="12 13" key="1">
    <citation type="submission" date="2016-03" db="EMBL/GenBank/DDBJ databases">
        <authorList>
            <person name="Ploux O."/>
        </authorList>
    </citation>
    <scope>NUCLEOTIDE SEQUENCE [LARGE SCALE GENOMIC DNA]</scope>
    <source>
        <strain evidence="12 13">R0</strain>
    </source>
</reference>
<evidence type="ECO:0000256" key="2">
    <source>
        <dbReference type="ARBA" id="ARBA00005040"/>
    </source>
</evidence>